<proteinExistence type="inferred from homology"/>
<evidence type="ECO:0000313" key="3">
    <source>
        <dbReference type="Proteomes" id="UP000032180"/>
    </source>
</evidence>
<reference evidence="2 3" key="1">
    <citation type="submission" date="2012-08" db="EMBL/GenBank/DDBJ databases">
        <title>Oryza genome evolution.</title>
        <authorList>
            <person name="Wing R.A."/>
        </authorList>
    </citation>
    <scope>NUCLEOTIDE SEQUENCE</scope>
</reference>
<dbReference type="HOGENOM" id="CLU_1549832_0_0_1"/>
<dbReference type="Gramene" id="LPERR08G15650.1">
    <property type="protein sequence ID" value="LPERR08G15650.1"/>
    <property type="gene ID" value="LPERR08G15650"/>
</dbReference>
<accession>A0A0D9X957</accession>
<dbReference type="PANTHER" id="PTHR48047">
    <property type="entry name" value="GLYCOSYLTRANSFERASE"/>
    <property type="match status" value="1"/>
</dbReference>
<dbReference type="GO" id="GO:0035251">
    <property type="term" value="F:UDP-glucosyltransferase activity"/>
    <property type="evidence" value="ECO:0007669"/>
    <property type="project" value="TreeGrafter"/>
</dbReference>
<name>A0A0D9X957_9ORYZ</name>
<keyword evidence="3" id="KW-1185">Reference proteome</keyword>
<evidence type="ECO:0000313" key="2">
    <source>
        <dbReference type="EnsemblPlants" id="LPERR08G15650.1"/>
    </source>
</evidence>
<dbReference type="SUPFAM" id="SSF53756">
    <property type="entry name" value="UDP-Glycosyltransferase/glycogen phosphorylase"/>
    <property type="match status" value="1"/>
</dbReference>
<comment type="similarity">
    <text evidence="1">Belongs to the UDP-glycosyltransferase family.</text>
</comment>
<protein>
    <submittedName>
        <fullName evidence="2">Uncharacterized protein</fullName>
    </submittedName>
</protein>
<dbReference type="PANTHER" id="PTHR48047:SF56">
    <property type="entry name" value="GLYCOSYLTRANSFERASE"/>
    <property type="match status" value="1"/>
</dbReference>
<dbReference type="eggNOG" id="KOG1192">
    <property type="taxonomic scope" value="Eukaryota"/>
</dbReference>
<sequence>MSTNGVPSGRQRRLHALVVPFPAQGHLLPLLDFAHRLSTRHGFRLTVAVTPSNLPLISAFLVSTPLATTLPIPLPDTSSPEHSRQLPPGTHHALLAVHLSGIRAPLLSWAWSHPDPPTVVISDFFLGWTQLLADGMRVPRVAFYGVGATSGIRSCLSLSPVHRLSRTSTCRRW</sequence>
<dbReference type="STRING" id="77586.A0A0D9X957"/>
<dbReference type="Proteomes" id="UP000032180">
    <property type="component" value="Chromosome 8"/>
</dbReference>
<dbReference type="AlphaFoldDB" id="A0A0D9X957"/>
<reference evidence="2" key="3">
    <citation type="submission" date="2015-04" db="UniProtKB">
        <authorList>
            <consortium name="EnsemblPlants"/>
        </authorList>
    </citation>
    <scope>IDENTIFICATION</scope>
</reference>
<organism evidence="2 3">
    <name type="scientific">Leersia perrieri</name>
    <dbReference type="NCBI Taxonomy" id="77586"/>
    <lineage>
        <taxon>Eukaryota</taxon>
        <taxon>Viridiplantae</taxon>
        <taxon>Streptophyta</taxon>
        <taxon>Embryophyta</taxon>
        <taxon>Tracheophyta</taxon>
        <taxon>Spermatophyta</taxon>
        <taxon>Magnoliopsida</taxon>
        <taxon>Liliopsida</taxon>
        <taxon>Poales</taxon>
        <taxon>Poaceae</taxon>
        <taxon>BOP clade</taxon>
        <taxon>Oryzoideae</taxon>
        <taxon>Oryzeae</taxon>
        <taxon>Oryzinae</taxon>
        <taxon>Leersia</taxon>
    </lineage>
</organism>
<dbReference type="Gene3D" id="3.40.50.2000">
    <property type="entry name" value="Glycogen Phosphorylase B"/>
    <property type="match status" value="1"/>
</dbReference>
<reference evidence="3" key="2">
    <citation type="submission" date="2013-12" db="EMBL/GenBank/DDBJ databases">
        <authorList>
            <person name="Yu Y."/>
            <person name="Lee S."/>
            <person name="de Baynast K."/>
            <person name="Wissotski M."/>
            <person name="Liu L."/>
            <person name="Talag J."/>
            <person name="Goicoechea J."/>
            <person name="Angelova A."/>
            <person name="Jetty R."/>
            <person name="Kudrna D."/>
            <person name="Golser W."/>
            <person name="Rivera L."/>
            <person name="Zhang J."/>
            <person name="Wing R."/>
        </authorList>
    </citation>
    <scope>NUCLEOTIDE SEQUENCE</scope>
</reference>
<evidence type="ECO:0000256" key="1">
    <source>
        <dbReference type="ARBA" id="ARBA00009995"/>
    </source>
</evidence>
<dbReference type="EnsemblPlants" id="LPERR08G15650.1">
    <property type="protein sequence ID" value="LPERR08G15650.1"/>
    <property type="gene ID" value="LPERR08G15650"/>
</dbReference>